<feature type="domain" description="AP2/ERF" evidence="8">
    <location>
        <begin position="1509"/>
        <end position="1558"/>
    </location>
</feature>
<feature type="compositionally biased region" description="Basic and acidic residues" evidence="7">
    <location>
        <begin position="1643"/>
        <end position="1653"/>
    </location>
</feature>
<feature type="compositionally biased region" description="Low complexity" evidence="7">
    <location>
        <begin position="528"/>
        <end position="541"/>
    </location>
</feature>
<keyword evidence="5" id="KW-0539">Nucleus</keyword>
<feature type="compositionally biased region" description="Basic and acidic residues" evidence="7">
    <location>
        <begin position="1189"/>
        <end position="1199"/>
    </location>
</feature>
<feature type="region of interest" description="Disordered" evidence="7">
    <location>
        <begin position="1629"/>
        <end position="1844"/>
    </location>
</feature>
<keyword evidence="6" id="KW-0175">Coiled coil</keyword>
<feature type="region of interest" description="Disordered" evidence="7">
    <location>
        <begin position="588"/>
        <end position="688"/>
    </location>
</feature>
<protein>
    <submittedName>
        <fullName evidence="9">AP2 domain transcription factor AP2Ib-1</fullName>
    </submittedName>
</protein>
<feature type="compositionally biased region" description="Polar residues" evidence="7">
    <location>
        <begin position="603"/>
        <end position="615"/>
    </location>
</feature>
<sequence>MTGAGSERDGCSTLPSGRLETTAEKLISGDDFPSLETGVGGFSGQDKRLRSAKTVEWASTGMDAASANQRDPPPVLPLLKEDQSQALSSMALWQRRLPTEIAEGLQPFPPTPRTPTLLRDASSGAISGLTGTATGGDETRTEGVTRSELRQVVHLKAKIDVHGAEKTTAATTDLDGRELDRVHNVEAETKNEGSKEAGRETHGRAPCSAAPHLVGGSEDAEGMRKRSSFASCASEPTQPSFDSAARGDAPVEGVNSSRIRPQPESVSQVDSGVVSIEGNAGASLLNCRLHAGPVSTPVSRAQEQNSLQLPQFGKEWGRSSGLDCGGSGDDTGKADVPGDGSGPVPSGMRTKDADVEEPAGEELWNSIGKPVSAALSCSLSSAILKSKKQLTVPQPPPLVRSFICRVFAAQLAHEKALLLQVFVDALPRLEAEIRQQRAAALGGDASQSPLPYARNLGGLLSQIRAGEEASGCETPGQAGTPTADVSAREATFARIRTARGNAGHLALQLKHHLLSLVSYLQQRVEGGSLSANSTSPNTPSSRDGADPLATLGSSAVFGFHKRQLYEAEIALLPRECVAIADGQANPISEHPKAADANGPGSVANLQSSEEPQTQGAGPHAESHPEKQAPPSGDPAAPLGDGVECRGHAPASAHDSGTLGALSESKDDGAESEKKGGLEMSSGAASLGERPERLLGQVLGAEEEVLRGLPACMVNYLLIFMDVLVLLCVDPSALATAAAAQMGKRAAENEGEGTSQTRAAPGASGDGAPASSDSGEGEESGVLHSGTEILSERTAEGASADALSQHATPEPVRAASAFDAEDEGKETMARGAHVILSVAVEVAMRGALRSLEELRSVHSEKANVLSRGRDEHLLLLEHVHRDFGCRPYGGETIRKEDAVSPSTASRARTPGHRDSSTCAASTFSSSSSVGSWGPDASPRAAVGTDEHAFSRNEQCVSHEAGRPLSGFGVHDGARGAGKAKPCLDSQLHERGSVGHAWDADSPGKGKAEEELGDGTEPLDPESMLFFAPLYSSIPPSCLGDEDIPRKEKARQRWAAGGVFPEDTAQGVFAHADGAQPYFGAGPVRPSRLASLEELQSLWGDLLNPSFPEGKSAWQASTRGDASPPYSFLWRKERLRETLPLLDGDCAPRGHDGKFTSRSGEFSARSPVRADTEGDAGVLFAGVPSRASKRTRLEHLDEDMRNPAGQRGGFSEEHREKGDREEGRETLRRASSFTMETRRRRAGLVDDVPFSGSDGRGAEWPNSSKWRQRDPREASGRRLYSQPCSPSCEGCESCLGLAESAEDCVESRVVSEFRKERLGFPGAGSLAGGRASRGDGADEASSSPVYAGNSLLPSGRSGSASPACSLASGQVSSRLSHASLDSSCANGVFSGASGARRTGGQTASRRGVCGSPAEDGLMHQEAGIKAALGRAAGSLRSGGGDPTAPQGAGSQGAKKTSLSAGSRRGQTSGAHGSAGDSAGARLTKAGGGEANGSPLDAEEMDTGHDTRRPMRGVYFDKTQRSWIGSFYEDRRQIKKRFKIDTYGFHEARALAIGVRMTYERRMRNAENSSPSCGRGANEVPGLARTPAKALASQASEGRNTRAGTSAVTLSSAQEPEYGTKVYDSTRPLVGGAKHNRVLYPGGLARRPESDGEKEAPVGGESPGGSNAGEGASERVEEPTANEMGEDASEAMGSGWPRQIRELVKDEEGRIPGEMPSTGGNVTELNRAPEAWRPSVKEQANRGDKELGGDERIWGKTEGKPYGHSGGATESTRETRSCLPGERKRGREAAEEDQEGRLSQCRRRTDDSSANASYGFAPDEGAAERTGGGDPAEEEQRRFLSKRGDAEVERRLLGQDWDAAVDGMHQVLNGNDTCGSASEMAGVAEENRRSADAVLKWGVDCVDALGSPTCGNSPRDTRVGEAASTGSMLVASSASRGGACNPSRGNDLRDELVVARTPLDKAGRPAADASPTCITDEELQQRQRQQHQQLEEDLEHLAHLHEQARLLGAGEDAALFRELSRMPDTCLPSDSSRFPRDEECVRKSAGRTSAMSSGSDAVGFLPCDNRKMALSDDRGGSRDNVDAGNSEGRTAGGASSGNGLSASQWSQDLPLGVFYTSKKHAYCANWYEGKRQMKRYFPISKLGEEQARLKAIAARREAEQRERESKRKLAAAAAAEAAAAAASCGSGRSNAHRSRHNSRTLSSAHGTGGVGSSSHVGGRLSNASGNEEAGEPADPLSPAWHSGGCQPVPNRSQRAHEDKFHFLQQQQLSQLLDGKAHPSGVWESRFLSSVRRIGMESDVNRTQYEQRWRKAEADDIFTNSKSARGADRRLNGSDRESYGRLSNPSHGSSVADESPFSFGGHAARDARGYGGGGNRGANGPQSGDGGFGNEFQLAGLDPMSSGNGYSSRVQLNGERECDATELMESVAHIPGKLFQGERDDDALSSLLAAGEGLRSTERC</sequence>
<feature type="compositionally biased region" description="Basic and acidic residues" evidence="7">
    <location>
        <begin position="1265"/>
        <end position="1274"/>
    </location>
</feature>
<feature type="compositionally biased region" description="Low complexity" evidence="7">
    <location>
        <begin position="915"/>
        <end position="930"/>
    </location>
</feature>
<keyword evidence="2" id="KW-0805">Transcription regulation</keyword>
<feature type="compositionally biased region" description="Basic and acidic residues" evidence="7">
    <location>
        <begin position="663"/>
        <end position="676"/>
    </location>
</feature>
<feature type="region of interest" description="Disordered" evidence="7">
    <location>
        <begin position="1319"/>
        <end position="1347"/>
    </location>
</feature>
<evidence type="ECO:0000256" key="2">
    <source>
        <dbReference type="ARBA" id="ARBA00023015"/>
    </source>
</evidence>
<feature type="compositionally biased region" description="Basic and acidic residues" evidence="7">
    <location>
        <begin position="1768"/>
        <end position="1786"/>
    </location>
</feature>
<dbReference type="GO" id="GO:0003700">
    <property type="term" value="F:DNA-binding transcription factor activity"/>
    <property type="evidence" value="ECO:0007669"/>
    <property type="project" value="InterPro"/>
</dbReference>
<feature type="region of interest" description="Disordered" evidence="7">
    <location>
        <begin position="960"/>
        <end position="979"/>
    </location>
</feature>
<feature type="coiled-coil region" evidence="6">
    <location>
        <begin position="2139"/>
        <end position="2172"/>
    </location>
</feature>
<feature type="region of interest" description="Disordered" evidence="7">
    <location>
        <begin position="1431"/>
        <end position="1507"/>
    </location>
</feature>
<evidence type="ECO:0000256" key="7">
    <source>
        <dbReference type="SAM" id="MobiDB-lite"/>
    </source>
</evidence>
<feature type="compositionally biased region" description="Basic and acidic residues" evidence="7">
    <location>
        <begin position="2321"/>
        <end position="2335"/>
    </location>
</feature>
<feature type="compositionally biased region" description="Basic and acidic residues" evidence="7">
    <location>
        <begin position="1831"/>
        <end position="1844"/>
    </location>
</feature>
<feature type="compositionally biased region" description="Basic and acidic residues" evidence="7">
    <location>
        <begin position="181"/>
        <end position="203"/>
    </location>
</feature>
<evidence type="ECO:0000313" key="9">
    <source>
        <dbReference type="EMBL" id="CEL64394.1"/>
    </source>
</evidence>
<evidence type="ECO:0000256" key="6">
    <source>
        <dbReference type="SAM" id="Coils"/>
    </source>
</evidence>
<feature type="compositionally biased region" description="Polar residues" evidence="7">
    <location>
        <begin position="1590"/>
        <end position="1608"/>
    </location>
</feature>
<evidence type="ECO:0000256" key="3">
    <source>
        <dbReference type="ARBA" id="ARBA00023125"/>
    </source>
</evidence>
<proteinExistence type="predicted"/>
<dbReference type="EMBL" id="LN714475">
    <property type="protein sequence ID" value="CEL64394.1"/>
    <property type="molecule type" value="Genomic_DNA"/>
</dbReference>
<evidence type="ECO:0000259" key="8">
    <source>
        <dbReference type="Pfam" id="PF00847"/>
    </source>
</evidence>
<feature type="compositionally biased region" description="Polar residues" evidence="7">
    <location>
        <begin position="254"/>
        <end position="269"/>
    </location>
</feature>
<feature type="region of interest" description="Disordered" evidence="7">
    <location>
        <begin position="29"/>
        <end position="54"/>
    </location>
</feature>
<feature type="compositionally biased region" description="Basic and acidic residues" evidence="7">
    <location>
        <begin position="992"/>
        <end position="1008"/>
    </location>
</feature>
<comment type="subcellular location">
    <subcellularLocation>
        <location evidence="1">Nucleus</location>
    </subcellularLocation>
</comment>
<reference evidence="9" key="1">
    <citation type="journal article" date="2015" name="PLoS ONE">
        <title>Comprehensive Evaluation of Toxoplasma gondii VEG and Neospora caninum LIV Genomes with Tachyzoite Stage Transcriptome and Proteome Defines Novel Transcript Features.</title>
        <authorList>
            <person name="Ramaprasad A."/>
            <person name="Mourier T."/>
            <person name="Naeem R."/>
            <person name="Malas T.B."/>
            <person name="Moussa E."/>
            <person name="Panigrahi A."/>
            <person name="Vermont S.J."/>
            <person name="Otto T.D."/>
            <person name="Wastling J."/>
            <person name="Pain A."/>
        </authorList>
    </citation>
    <scope>NUCLEOTIDE SEQUENCE</scope>
    <source>
        <strain evidence="9">Liverpool</strain>
    </source>
</reference>
<evidence type="ECO:0000256" key="1">
    <source>
        <dbReference type="ARBA" id="ARBA00004123"/>
    </source>
</evidence>
<feature type="region of interest" description="Disordered" evidence="7">
    <location>
        <begin position="2066"/>
        <end position="2098"/>
    </location>
</feature>
<feature type="region of interest" description="Disordered" evidence="7">
    <location>
        <begin position="895"/>
        <end position="943"/>
    </location>
</feature>
<feature type="compositionally biased region" description="Basic and acidic residues" evidence="7">
    <location>
        <begin position="1696"/>
        <end position="1708"/>
    </location>
</feature>
<feature type="region of interest" description="Disordered" evidence="7">
    <location>
        <begin position="745"/>
        <end position="824"/>
    </location>
</feature>
<dbReference type="InterPro" id="IPR001471">
    <property type="entry name" value="AP2/ERF_dom"/>
</dbReference>
<accession>A0A0F7U3T0</accession>
<feature type="region of interest" description="Disordered" evidence="7">
    <location>
        <begin position="1147"/>
        <end position="1278"/>
    </location>
</feature>
<dbReference type="GO" id="GO:0005634">
    <property type="term" value="C:nucleus"/>
    <property type="evidence" value="ECO:0007669"/>
    <property type="project" value="UniProtKB-SubCell"/>
</dbReference>
<feature type="compositionally biased region" description="Polar residues" evidence="7">
    <location>
        <begin position="2397"/>
        <end position="2407"/>
    </location>
</feature>
<keyword evidence="4" id="KW-0804">Transcription</keyword>
<evidence type="ECO:0000256" key="5">
    <source>
        <dbReference type="ARBA" id="ARBA00023242"/>
    </source>
</evidence>
<feature type="compositionally biased region" description="Polar residues" evidence="7">
    <location>
        <begin position="228"/>
        <end position="241"/>
    </location>
</feature>
<feature type="compositionally biased region" description="Basic and acidic residues" evidence="7">
    <location>
        <begin position="1208"/>
        <end position="1226"/>
    </location>
</feature>
<keyword evidence="3" id="KW-0238">DNA-binding</keyword>
<feature type="coiled-coil region" evidence="6">
    <location>
        <begin position="1977"/>
        <end position="2004"/>
    </location>
</feature>
<feature type="region of interest" description="Disordered" evidence="7">
    <location>
        <begin position="2316"/>
        <end position="2409"/>
    </location>
</feature>
<feature type="domain" description="AP2/ERF" evidence="8">
    <location>
        <begin position="2109"/>
        <end position="2157"/>
    </location>
</feature>
<feature type="region of interest" description="Disordered" evidence="7">
    <location>
        <begin position="320"/>
        <end position="352"/>
    </location>
</feature>
<feature type="compositionally biased region" description="Basic and acidic residues" evidence="7">
    <location>
        <begin position="2066"/>
        <end position="2078"/>
    </location>
</feature>
<feature type="compositionally biased region" description="Low complexity" evidence="7">
    <location>
        <begin position="1466"/>
        <end position="1478"/>
    </location>
</feature>
<gene>
    <name evidence="9" type="ORF">BN1204_002930</name>
</gene>
<feature type="compositionally biased region" description="Low complexity" evidence="7">
    <location>
        <begin position="758"/>
        <end position="773"/>
    </location>
</feature>
<feature type="region of interest" description="Disordered" evidence="7">
    <location>
        <begin position="181"/>
        <end position="269"/>
    </location>
</feature>
<feature type="region of interest" description="Disordered" evidence="7">
    <location>
        <begin position="2180"/>
        <end position="2252"/>
    </location>
</feature>
<feature type="region of interest" description="Disordered" evidence="7">
    <location>
        <begin position="120"/>
        <end position="145"/>
    </location>
</feature>
<feature type="compositionally biased region" description="Basic and acidic residues" evidence="7">
    <location>
        <begin position="1732"/>
        <end position="1758"/>
    </location>
</feature>
<dbReference type="GO" id="GO:0003677">
    <property type="term" value="F:DNA binding"/>
    <property type="evidence" value="ECO:0007669"/>
    <property type="project" value="UniProtKB-KW"/>
</dbReference>
<dbReference type="Pfam" id="PF00847">
    <property type="entry name" value="AP2"/>
    <property type="match status" value="2"/>
</dbReference>
<feature type="region of interest" description="Disordered" evidence="7">
    <location>
        <begin position="992"/>
        <end position="1017"/>
    </location>
</feature>
<organism evidence="9">
    <name type="scientific">Neospora caninum (strain Liverpool)</name>
    <dbReference type="NCBI Taxonomy" id="572307"/>
    <lineage>
        <taxon>Eukaryota</taxon>
        <taxon>Sar</taxon>
        <taxon>Alveolata</taxon>
        <taxon>Apicomplexa</taxon>
        <taxon>Conoidasida</taxon>
        <taxon>Coccidia</taxon>
        <taxon>Eucoccidiorida</taxon>
        <taxon>Eimeriorina</taxon>
        <taxon>Sarcocystidae</taxon>
        <taxon>Neospora</taxon>
    </lineage>
</organism>
<dbReference type="Gene3D" id="1.20.5.2050">
    <property type="match status" value="2"/>
</dbReference>
<feature type="compositionally biased region" description="Polar residues" evidence="7">
    <location>
        <begin position="1451"/>
        <end position="1465"/>
    </location>
</feature>
<feature type="region of interest" description="Disordered" evidence="7">
    <location>
        <begin position="527"/>
        <end position="547"/>
    </location>
</feature>
<evidence type="ECO:0000256" key="4">
    <source>
        <dbReference type="ARBA" id="ARBA00023163"/>
    </source>
</evidence>
<name>A0A0F7U3T0_NEOCL</name>
<feature type="region of interest" description="Disordered" evidence="7">
    <location>
        <begin position="1586"/>
        <end position="1608"/>
    </location>
</feature>
<feature type="compositionally biased region" description="Low complexity" evidence="7">
    <location>
        <begin position="335"/>
        <end position="347"/>
    </location>
</feature>
<feature type="region of interest" description="Disordered" evidence="7">
    <location>
        <begin position="1390"/>
        <end position="1413"/>
    </location>
</feature>
<feature type="compositionally biased region" description="Gly residues" evidence="7">
    <location>
        <begin position="2365"/>
        <end position="2385"/>
    </location>
</feature>